<protein>
    <submittedName>
        <fullName evidence="1">Uncharacterized protein</fullName>
    </submittedName>
</protein>
<name>A0A820EZ09_9BILA</name>
<sequence>SRTIYSKTDAHRDQVQRLDELQALLKSTIDLADQFSYGTNEWLLID</sequence>
<accession>A0A820EZ09</accession>
<dbReference type="Proteomes" id="UP000663823">
    <property type="component" value="Unassembled WGS sequence"/>
</dbReference>
<feature type="non-terminal residue" evidence="1">
    <location>
        <position position="46"/>
    </location>
</feature>
<gene>
    <name evidence="1" type="ORF">OTI717_LOCUS40604</name>
</gene>
<feature type="non-terminal residue" evidence="1">
    <location>
        <position position="1"/>
    </location>
</feature>
<evidence type="ECO:0000313" key="1">
    <source>
        <dbReference type="EMBL" id="CAF4256174.1"/>
    </source>
</evidence>
<dbReference type="AlphaFoldDB" id="A0A820EZ09"/>
<comment type="caution">
    <text evidence="1">The sequence shown here is derived from an EMBL/GenBank/DDBJ whole genome shotgun (WGS) entry which is preliminary data.</text>
</comment>
<dbReference type="EMBL" id="CAJOAX010033695">
    <property type="protein sequence ID" value="CAF4256174.1"/>
    <property type="molecule type" value="Genomic_DNA"/>
</dbReference>
<proteinExistence type="predicted"/>
<organism evidence="1 2">
    <name type="scientific">Rotaria sordida</name>
    <dbReference type="NCBI Taxonomy" id="392033"/>
    <lineage>
        <taxon>Eukaryota</taxon>
        <taxon>Metazoa</taxon>
        <taxon>Spiralia</taxon>
        <taxon>Gnathifera</taxon>
        <taxon>Rotifera</taxon>
        <taxon>Eurotatoria</taxon>
        <taxon>Bdelloidea</taxon>
        <taxon>Philodinida</taxon>
        <taxon>Philodinidae</taxon>
        <taxon>Rotaria</taxon>
    </lineage>
</organism>
<evidence type="ECO:0000313" key="2">
    <source>
        <dbReference type="Proteomes" id="UP000663823"/>
    </source>
</evidence>
<reference evidence="1" key="1">
    <citation type="submission" date="2021-02" db="EMBL/GenBank/DDBJ databases">
        <authorList>
            <person name="Nowell W R."/>
        </authorList>
    </citation>
    <scope>NUCLEOTIDE SEQUENCE</scope>
</reference>